<proteinExistence type="predicted"/>
<feature type="region of interest" description="Disordered" evidence="1">
    <location>
        <begin position="38"/>
        <end position="74"/>
    </location>
</feature>
<evidence type="ECO:0000256" key="1">
    <source>
        <dbReference type="SAM" id="MobiDB-lite"/>
    </source>
</evidence>
<dbReference type="Proteomes" id="UP000032180">
    <property type="component" value="Chromosome 2"/>
</dbReference>
<name>A0A0D9VDH5_9ORYZ</name>
<reference evidence="2" key="3">
    <citation type="submission" date="2015-04" db="UniProtKB">
        <authorList>
            <consortium name="EnsemblPlants"/>
        </authorList>
    </citation>
    <scope>IDENTIFICATION</scope>
</reference>
<dbReference type="HOGENOM" id="CLU_2691319_0_0_1"/>
<evidence type="ECO:0000313" key="2">
    <source>
        <dbReference type="EnsemblPlants" id="LPERR02G06760.1"/>
    </source>
</evidence>
<accession>A0A0D9VDH5</accession>
<sequence length="74" mass="8434">MVAPEKMEVDREWEAYGFGMDGWREAWALCFSFQASSNTKNKTVKETGHHPVGTNQDEHRTHTSSPSQESRYGS</sequence>
<protein>
    <submittedName>
        <fullName evidence="2">Uncharacterized protein</fullName>
    </submittedName>
</protein>
<dbReference type="EnsemblPlants" id="LPERR02G06760.1">
    <property type="protein sequence ID" value="LPERR02G06760.1"/>
    <property type="gene ID" value="LPERR02G06760"/>
</dbReference>
<keyword evidence="3" id="KW-1185">Reference proteome</keyword>
<reference evidence="3" key="2">
    <citation type="submission" date="2013-12" db="EMBL/GenBank/DDBJ databases">
        <authorList>
            <person name="Yu Y."/>
            <person name="Lee S."/>
            <person name="de Baynast K."/>
            <person name="Wissotski M."/>
            <person name="Liu L."/>
            <person name="Talag J."/>
            <person name="Goicoechea J."/>
            <person name="Angelova A."/>
            <person name="Jetty R."/>
            <person name="Kudrna D."/>
            <person name="Golser W."/>
            <person name="Rivera L."/>
            <person name="Zhang J."/>
            <person name="Wing R."/>
        </authorList>
    </citation>
    <scope>NUCLEOTIDE SEQUENCE</scope>
</reference>
<evidence type="ECO:0000313" key="3">
    <source>
        <dbReference type="Proteomes" id="UP000032180"/>
    </source>
</evidence>
<feature type="compositionally biased region" description="Polar residues" evidence="1">
    <location>
        <begin position="63"/>
        <end position="74"/>
    </location>
</feature>
<dbReference type="Gramene" id="LPERR02G06760.1">
    <property type="protein sequence ID" value="LPERR02G06760.1"/>
    <property type="gene ID" value="LPERR02G06760"/>
</dbReference>
<dbReference type="AlphaFoldDB" id="A0A0D9VDH5"/>
<reference evidence="2 3" key="1">
    <citation type="submission" date="2012-08" db="EMBL/GenBank/DDBJ databases">
        <title>Oryza genome evolution.</title>
        <authorList>
            <person name="Wing R.A."/>
        </authorList>
    </citation>
    <scope>NUCLEOTIDE SEQUENCE</scope>
</reference>
<organism evidence="2 3">
    <name type="scientific">Leersia perrieri</name>
    <dbReference type="NCBI Taxonomy" id="77586"/>
    <lineage>
        <taxon>Eukaryota</taxon>
        <taxon>Viridiplantae</taxon>
        <taxon>Streptophyta</taxon>
        <taxon>Embryophyta</taxon>
        <taxon>Tracheophyta</taxon>
        <taxon>Spermatophyta</taxon>
        <taxon>Magnoliopsida</taxon>
        <taxon>Liliopsida</taxon>
        <taxon>Poales</taxon>
        <taxon>Poaceae</taxon>
        <taxon>BOP clade</taxon>
        <taxon>Oryzoideae</taxon>
        <taxon>Oryzeae</taxon>
        <taxon>Oryzinae</taxon>
        <taxon>Leersia</taxon>
    </lineage>
</organism>